<name>A0A080N3F2_9BIFI</name>
<gene>
    <name evidence="2" type="ORF">BBOMB_1075</name>
</gene>
<dbReference type="Proteomes" id="UP000028730">
    <property type="component" value="Unassembled WGS sequence"/>
</dbReference>
<dbReference type="STRING" id="1341695.BBOMB_1075"/>
<dbReference type="Gene3D" id="1.10.10.2910">
    <property type="match status" value="1"/>
</dbReference>
<sequence length="176" mass="19401">MTDKIKVDNTGSPAAAATDTLLKTVGTADGRVNLPINLSDISRLLGIKMESMILDKDKAGILVKPENDDFHAVANITDGLQRQRFTYAHEIGHYIHKYQDFPREKPAGEVEERDELSSQGIDPEEIWANKFAAALLMPAAIVRQFWAEDKSVSEMANIFAVSKSAMNVRVATLGLM</sequence>
<dbReference type="OrthoDB" id="9794834at2"/>
<dbReference type="EMBL" id="ATLK01000001">
    <property type="protein sequence ID" value="KFF31688.1"/>
    <property type="molecule type" value="Genomic_DNA"/>
</dbReference>
<feature type="domain" description="IrrE N-terminal-like" evidence="1">
    <location>
        <begin position="79"/>
        <end position="170"/>
    </location>
</feature>
<evidence type="ECO:0000313" key="2">
    <source>
        <dbReference type="EMBL" id="KFF31688.1"/>
    </source>
</evidence>
<evidence type="ECO:0000313" key="3">
    <source>
        <dbReference type="Proteomes" id="UP000028730"/>
    </source>
</evidence>
<comment type="caution">
    <text evidence="2">The sequence shown here is derived from an EMBL/GenBank/DDBJ whole genome shotgun (WGS) entry which is preliminary data.</text>
</comment>
<proteinExistence type="predicted"/>
<evidence type="ECO:0000259" key="1">
    <source>
        <dbReference type="Pfam" id="PF06114"/>
    </source>
</evidence>
<organism evidence="2 3">
    <name type="scientific">Bifidobacterium bombi DSM 19703</name>
    <dbReference type="NCBI Taxonomy" id="1341695"/>
    <lineage>
        <taxon>Bacteria</taxon>
        <taxon>Bacillati</taxon>
        <taxon>Actinomycetota</taxon>
        <taxon>Actinomycetes</taxon>
        <taxon>Bifidobacteriales</taxon>
        <taxon>Bifidobacteriaceae</taxon>
        <taxon>Bifidobacterium</taxon>
    </lineage>
</organism>
<protein>
    <recommendedName>
        <fullName evidence="1">IrrE N-terminal-like domain-containing protein</fullName>
    </recommendedName>
</protein>
<dbReference type="InterPro" id="IPR052345">
    <property type="entry name" value="Rad_response_metalloprotease"/>
</dbReference>
<dbReference type="PANTHER" id="PTHR43236">
    <property type="entry name" value="ANTITOXIN HIGA1"/>
    <property type="match status" value="1"/>
</dbReference>
<dbReference type="PANTHER" id="PTHR43236:SF2">
    <property type="entry name" value="BLL0069 PROTEIN"/>
    <property type="match status" value="1"/>
</dbReference>
<keyword evidence="3" id="KW-1185">Reference proteome</keyword>
<dbReference type="eggNOG" id="COG2856">
    <property type="taxonomic scope" value="Bacteria"/>
</dbReference>
<dbReference type="InterPro" id="IPR010359">
    <property type="entry name" value="IrrE_HExxH"/>
</dbReference>
<accession>A0A080N3F2</accession>
<dbReference type="RefSeq" id="WP_052377500.1">
    <property type="nucleotide sequence ID" value="NZ_ATLK01000001.1"/>
</dbReference>
<dbReference type="Pfam" id="PF06114">
    <property type="entry name" value="Peptidase_M78"/>
    <property type="match status" value="1"/>
</dbReference>
<reference evidence="2 3" key="1">
    <citation type="journal article" date="2014" name="Appl. Environ. Microbiol.">
        <title>Genomic encyclopedia of type strains of the genus Bifidobacterium.</title>
        <authorList>
            <person name="Milani C."/>
            <person name="Lugli G.A."/>
            <person name="Duranti S."/>
            <person name="Turroni F."/>
            <person name="Bottacini F."/>
            <person name="Mangifesta M."/>
            <person name="Sanchez B."/>
            <person name="Viappiani A."/>
            <person name="Mancabelli L."/>
            <person name="Taminiau B."/>
            <person name="Delcenserie V."/>
            <person name="Barrangou R."/>
            <person name="Margolles A."/>
            <person name="van Sinderen D."/>
            <person name="Ventura M."/>
        </authorList>
    </citation>
    <scope>NUCLEOTIDE SEQUENCE [LARGE SCALE GENOMIC DNA]</scope>
    <source>
        <strain evidence="2 3">DSM 19703</strain>
    </source>
</reference>
<dbReference type="AlphaFoldDB" id="A0A080N3F2"/>